<dbReference type="GO" id="GO:0030975">
    <property type="term" value="F:thiamine binding"/>
    <property type="evidence" value="ECO:0007669"/>
    <property type="project" value="TreeGrafter"/>
</dbReference>
<dbReference type="PANTHER" id="PTHR30006:SF3">
    <property type="entry name" value="THIAMINE-BINDING PERIPLASMIC PROTEIN"/>
    <property type="match status" value="1"/>
</dbReference>
<comment type="caution">
    <text evidence="6">The sequence shown here is derived from an EMBL/GenBank/DDBJ whole genome shotgun (WGS) entry which is preliminary data.</text>
</comment>
<comment type="subcellular location">
    <subcellularLocation>
        <location evidence="1">Periplasm</location>
    </subcellularLocation>
</comment>
<protein>
    <submittedName>
        <fullName evidence="6">ABC transporter substrate-binding protein</fullName>
    </submittedName>
</protein>
<dbReference type="Pfam" id="PF13416">
    <property type="entry name" value="SBP_bac_8"/>
    <property type="match status" value="1"/>
</dbReference>
<dbReference type="GO" id="GO:0030976">
    <property type="term" value="F:thiamine pyrophosphate binding"/>
    <property type="evidence" value="ECO:0007669"/>
    <property type="project" value="TreeGrafter"/>
</dbReference>
<dbReference type="RefSeq" id="WP_129330719.1">
    <property type="nucleotide sequence ID" value="NZ_SDVB01000106.1"/>
</dbReference>
<dbReference type="SUPFAM" id="SSF53850">
    <property type="entry name" value="Periplasmic binding protein-like II"/>
    <property type="match status" value="1"/>
</dbReference>
<organism evidence="6 7">
    <name type="scientific">Ciceribacter ferrooxidans</name>
    <dbReference type="NCBI Taxonomy" id="2509717"/>
    <lineage>
        <taxon>Bacteria</taxon>
        <taxon>Pseudomonadati</taxon>
        <taxon>Pseudomonadota</taxon>
        <taxon>Alphaproteobacteria</taxon>
        <taxon>Hyphomicrobiales</taxon>
        <taxon>Rhizobiaceae</taxon>
        <taxon>Ciceribacter</taxon>
    </lineage>
</organism>
<dbReference type="GO" id="GO:0015888">
    <property type="term" value="P:thiamine transport"/>
    <property type="evidence" value="ECO:0007669"/>
    <property type="project" value="TreeGrafter"/>
</dbReference>
<evidence type="ECO:0000313" key="7">
    <source>
        <dbReference type="Proteomes" id="UP000291088"/>
    </source>
</evidence>
<accession>A0A4V1RT58</accession>
<dbReference type="GO" id="GO:0030288">
    <property type="term" value="C:outer membrane-bounded periplasmic space"/>
    <property type="evidence" value="ECO:0007669"/>
    <property type="project" value="TreeGrafter"/>
</dbReference>
<dbReference type="CDD" id="cd13589">
    <property type="entry name" value="PBP2_polyamine_RpCGA009"/>
    <property type="match status" value="1"/>
</dbReference>
<keyword evidence="3" id="KW-0813">Transport</keyword>
<keyword evidence="4" id="KW-0732">Signal</keyword>
<evidence type="ECO:0000313" key="6">
    <source>
        <dbReference type="EMBL" id="RYC23184.1"/>
    </source>
</evidence>
<gene>
    <name evidence="6" type="ORF">EUU22_03530</name>
</gene>
<dbReference type="InterPro" id="IPR006059">
    <property type="entry name" value="SBP"/>
</dbReference>
<keyword evidence="5" id="KW-0574">Periplasm</keyword>
<dbReference type="Proteomes" id="UP000291088">
    <property type="component" value="Unassembled WGS sequence"/>
</dbReference>
<dbReference type="OrthoDB" id="9815444at2"/>
<evidence type="ECO:0000256" key="4">
    <source>
        <dbReference type="ARBA" id="ARBA00022729"/>
    </source>
</evidence>
<proteinExistence type="inferred from homology"/>
<sequence length="357" mass="39200">MTAHLPSAAKTLNPIAAGFLFLAVISSPVSAGERVVIASTGGAYDRALKEAWFAPFTTATGIEVVTVVATNSEMRSKAAAMAKTGNVTWDLYLDGEIQAASNAHREVTEDLTEFCRQFADRKDLGAEACSAGGVLLQSTATLLAYRADLPGGPVPATWADMWDTKKFPGQRAFPNFDDPWRVMAAALLADGVTRDKLFPLDVDRALAKLDQIRPAVSLWWKTGDQSVQGFRNGEYALGQIWLTRAKAMRNEGLPIAWSYKASFLVGDRIALLKNAPNRENALKLMAFWLNSPKAQAEACEILSCTPPSRDAISLMSDEARQTMPQGEEVRDYVIVPDAEWINENAAMMLQRWNEWIR</sequence>
<comment type="similarity">
    <text evidence="2">Belongs to the bacterial solute-binding protein 1 family.</text>
</comment>
<evidence type="ECO:0000256" key="1">
    <source>
        <dbReference type="ARBA" id="ARBA00004418"/>
    </source>
</evidence>
<evidence type="ECO:0000256" key="3">
    <source>
        <dbReference type="ARBA" id="ARBA00022448"/>
    </source>
</evidence>
<name>A0A4V1RT58_9HYPH</name>
<keyword evidence="7" id="KW-1185">Reference proteome</keyword>
<evidence type="ECO:0000256" key="2">
    <source>
        <dbReference type="ARBA" id="ARBA00008520"/>
    </source>
</evidence>
<dbReference type="PANTHER" id="PTHR30006">
    <property type="entry name" value="THIAMINE-BINDING PERIPLASMIC PROTEIN-RELATED"/>
    <property type="match status" value="1"/>
</dbReference>
<dbReference type="EMBL" id="SDVB01000106">
    <property type="protein sequence ID" value="RYC23184.1"/>
    <property type="molecule type" value="Genomic_DNA"/>
</dbReference>
<evidence type="ECO:0000256" key="5">
    <source>
        <dbReference type="ARBA" id="ARBA00022764"/>
    </source>
</evidence>
<dbReference type="Gene3D" id="3.40.190.10">
    <property type="entry name" value="Periplasmic binding protein-like II"/>
    <property type="match status" value="2"/>
</dbReference>
<reference evidence="6 7" key="1">
    <citation type="submission" date="2019-01" db="EMBL/GenBank/DDBJ databases">
        <authorList>
            <person name="Deng T."/>
        </authorList>
    </citation>
    <scope>NUCLEOTIDE SEQUENCE [LARGE SCALE GENOMIC DNA]</scope>
    <source>
        <strain evidence="6 7">F8825</strain>
    </source>
</reference>
<dbReference type="AlphaFoldDB" id="A0A4V1RT58"/>